<accession>A0A2T3FJV5</accession>
<organism evidence="2 3">
    <name type="scientific">Faecalibacillus faecis</name>
    <dbReference type="NCBI Taxonomy" id="1982628"/>
    <lineage>
        <taxon>Bacteria</taxon>
        <taxon>Bacillati</taxon>
        <taxon>Bacillota</taxon>
        <taxon>Erysipelotrichia</taxon>
        <taxon>Erysipelotrichales</taxon>
        <taxon>Coprobacillaceae</taxon>
        <taxon>Faecalibacillus</taxon>
    </lineage>
</organism>
<name>A0A2T3FJV5_9FIRM</name>
<keyword evidence="1" id="KW-0472">Membrane</keyword>
<feature type="transmembrane region" description="Helical" evidence="1">
    <location>
        <begin position="25"/>
        <end position="55"/>
    </location>
</feature>
<keyword evidence="1" id="KW-1133">Transmembrane helix</keyword>
<proteinExistence type="predicted"/>
<dbReference type="AlphaFoldDB" id="A0A2T3FJV5"/>
<feature type="transmembrane region" description="Helical" evidence="1">
    <location>
        <begin position="67"/>
        <end position="91"/>
    </location>
</feature>
<keyword evidence="1" id="KW-0812">Transmembrane</keyword>
<dbReference type="EMBL" id="PYLP01000032">
    <property type="protein sequence ID" value="PST35524.1"/>
    <property type="molecule type" value="Genomic_DNA"/>
</dbReference>
<gene>
    <name evidence="2" type="ORF">C7U55_12850</name>
</gene>
<dbReference type="GeneID" id="77471968"/>
<protein>
    <submittedName>
        <fullName evidence="2">Uncharacterized protein</fullName>
    </submittedName>
</protein>
<sequence length="202" mass="24475">MMYYKRLYGRSIIGVYLDKLGFEKYYIYCLIILFIWLYTGYFSVLLWGVLFLSILGILKEKSPKIDYYYKLIQSLIFIIMLVLSLTSYYFFEELEFISLGRSYLQCIVLKTRQATCVVPEIYFKHWLVDPHTKRYEGVYMVKKQNSFKEEMKIMKKCIEKDKGIVESINKKKDDDSYNVLLKQGEHYTLRIRKYKSFDIFEY</sequence>
<dbReference type="RefSeq" id="WP_106988894.1">
    <property type="nucleotide sequence ID" value="NZ_DAWBWI010000078.1"/>
</dbReference>
<evidence type="ECO:0000313" key="2">
    <source>
        <dbReference type="EMBL" id="PST35524.1"/>
    </source>
</evidence>
<evidence type="ECO:0000256" key="1">
    <source>
        <dbReference type="SAM" id="Phobius"/>
    </source>
</evidence>
<comment type="caution">
    <text evidence="2">The sequence shown here is derived from an EMBL/GenBank/DDBJ whole genome shotgun (WGS) entry which is preliminary data.</text>
</comment>
<reference evidence="3" key="1">
    <citation type="submission" date="2018-03" db="EMBL/GenBank/DDBJ databases">
        <title>Lachnoclostridium SNUG30370 gen.nov., sp.nov., isolated from human faeces.</title>
        <authorList>
            <person name="Seo B."/>
            <person name="Jeon K."/>
            <person name="Ko G."/>
        </authorList>
    </citation>
    <scope>NUCLEOTIDE SEQUENCE [LARGE SCALE GENOMIC DNA]</scope>
    <source>
        <strain evidence="3">SNUG30370</strain>
    </source>
</reference>
<evidence type="ECO:0000313" key="3">
    <source>
        <dbReference type="Proteomes" id="UP000241201"/>
    </source>
</evidence>
<dbReference type="Proteomes" id="UP000241201">
    <property type="component" value="Unassembled WGS sequence"/>
</dbReference>
<keyword evidence="3" id="KW-1185">Reference proteome</keyword>